<evidence type="ECO:0000256" key="1">
    <source>
        <dbReference type="SAM" id="MobiDB-lite"/>
    </source>
</evidence>
<name>A0ABR4G046_9EURO</name>
<organism evidence="2 3">
    <name type="scientific">Aspergillus keveii</name>
    <dbReference type="NCBI Taxonomy" id="714993"/>
    <lineage>
        <taxon>Eukaryota</taxon>
        <taxon>Fungi</taxon>
        <taxon>Dikarya</taxon>
        <taxon>Ascomycota</taxon>
        <taxon>Pezizomycotina</taxon>
        <taxon>Eurotiomycetes</taxon>
        <taxon>Eurotiomycetidae</taxon>
        <taxon>Eurotiales</taxon>
        <taxon>Aspergillaceae</taxon>
        <taxon>Aspergillus</taxon>
        <taxon>Aspergillus subgen. Nidulantes</taxon>
    </lineage>
</organism>
<dbReference type="EMBL" id="JBFTWV010000072">
    <property type="protein sequence ID" value="KAL2788884.1"/>
    <property type="molecule type" value="Genomic_DNA"/>
</dbReference>
<evidence type="ECO:0000313" key="3">
    <source>
        <dbReference type="Proteomes" id="UP001610563"/>
    </source>
</evidence>
<proteinExistence type="predicted"/>
<gene>
    <name evidence="2" type="ORF">BJX66DRAFT_307960</name>
</gene>
<comment type="caution">
    <text evidence="2">The sequence shown here is derived from an EMBL/GenBank/DDBJ whole genome shotgun (WGS) entry which is preliminary data.</text>
</comment>
<dbReference type="Proteomes" id="UP001610563">
    <property type="component" value="Unassembled WGS sequence"/>
</dbReference>
<sequence>MDQYTKKLPKPTRRGLKGLLLASLENRMSNPNAQRFRKLQHDTLGLTEDEGAALHKLLALTEAIGVAVQREAWFALELKRASAATHAAKTHGAWQSAKDRHNDASRESRNSHDLCAGIQESQVAAVERIRHTPIYRALYHRRKDPTWYHHPWLTERCIKAGGCCGRSCGCCWRNQNSFYHRWKGHCTPACSCCMDHNKLDKPIAAVQSPLTLLYSLRPTQDDKFSCQMMDVLFWDP</sequence>
<keyword evidence="3" id="KW-1185">Reference proteome</keyword>
<reference evidence="2 3" key="1">
    <citation type="submission" date="2024-07" db="EMBL/GenBank/DDBJ databases">
        <title>Section-level genome sequencing and comparative genomics of Aspergillus sections Usti and Cavernicolus.</title>
        <authorList>
            <consortium name="Lawrence Berkeley National Laboratory"/>
            <person name="Nybo J.L."/>
            <person name="Vesth T.C."/>
            <person name="Theobald S."/>
            <person name="Frisvad J.C."/>
            <person name="Larsen T.O."/>
            <person name="Kjaerboelling I."/>
            <person name="Rothschild-Mancinelli K."/>
            <person name="Lyhne E.K."/>
            <person name="Kogle M.E."/>
            <person name="Barry K."/>
            <person name="Clum A."/>
            <person name="Na H."/>
            <person name="Ledsgaard L."/>
            <person name="Lin J."/>
            <person name="Lipzen A."/>
            <person name="Kuo A."/>
            <person name="Riley R."/>
            <person name="Mondo S."/>
            <person name="Labutti K."/>
            <person name="Haridas S."/>
            <person name="Pangalinan J."/>
            <person name="Salamov A.A."/>
            <person name="Simmons B.A."/>
            <person name="Magnuson J.K."/>
            <person name="Chen J."/>
            <person name="Drula E."/>
            <person name="Henrissat B."/>
            <person name="Wiebenga A."/>
            <person name="Lubbers R.J."/>
            <person name="Gomes A.C."/>
            <person name="Makela M.R."/>
            <person name="Stajich J."/>
            <person name="Grigoriev I.V."/>
            <person name="Mortensen U.H."/>
            <person name="De Vries R.P."/>
            <person name="Baker S.E."/>
            <person name="Andersen M.R."/>
        </authorList>
    </citation>
    <scope>NUCLEOTIDE SEQUENCE [LARGE SCALE GENOMIC DNA]</scope>
    <source>
        <strain evidence="2 3">CBS 209.92</strain>
    </source>
</reference>
<accession>A0ABR4G046</accession>
<protein>
    <submittedName>
        <fullName evidence="2">Uncharacterized protein</fullName>
    </submittedName>
</protein>
<feature type="region of interest" description="Disordered" evidence="1">
    <location>
        <begin position="89"/>
        <end position="110"/>
    </location>
</feature>
<evidence type="ECO:0000313" key="2">
    <source>
        <dbReference type="EMBL" id="KAL2788884.1"/>
    </source>
</evidence>
<feature type="compositionally biased region" description="Basic and acidic residues" evidence="1">
    <location>
        <begin position="97"/>
        <end position="110"/>
    </location>
</feature>